<comment type="caution">
    <text evidence="1">The sequence shown here is derived from an EMBL/GenBank/DDBJ whole genome shotgun (WGS) entry which is preliminary data.</text>
</comment>
<sequence>MKPRVRLGILPEINGDRMQQADRIPLHQDVKDQLKEANDGGYYFCFDSFF</sequence>
<dbReference type="Proteomes" id="UP001523262">
    <property type="component" value="Unassembled WGS sequence"/>
</dbReference>
<keyword evidence="2" id="KW-1185">Reference proteome</keyword>
<reference evidence="1 2" key="1">
    <citation type="submission" date="2022-06" db="EMBL/GenBank/DDBJ databases">
        <authorList>
            <person name="Jeon C.O."/>
        </authorList>
    </citation>
    <scope>NUCLEOTIDE SEQUENCE [LARGE SCALE GENOMIC DNA]</scope>
    <source>
        <strain evidence="1 2">KCTC 13943</strain>
    </source>
</reference>
<evidence type="ECO:0000313" key="1">
    <source>
        <dbReference type="EMBL" id="MCM2535137.1"/>
    </source>
</evidence>
<evidence type="ECO:0000313" key="2">
    <source>
        <dbReference type="Proteomes" id="UP001523262"/>
    </source>
</evidence>
<organism evidence="1 2">
    <name type="scientific">Neobacillus pocheonensis</name>
    <dbReference type="NCBI Taxonomy" id="363869"/>
    <lineage>
        <taxon>Bacteria</taxon>
        <taxon>Bacillati</taxon>
        <taxon>Bacillota</taxon>
        <taxon>Bacilli</taxon>
        <taxon>Bacillales</taxon>
        <taxon>Bacillaceae</taxon>
        <taxon>Neobacillus</taxon>
    </lineage>
</organism>
<proteinExistence type="predicted"/>
<dbReference type="EMBL" id="JAMQCR010000002">
    <property type="protein sequence ID" value="MCM2535137.1"/>
    <property type="molecule type" value="Genomic_DNA"/>
</dbReference>
<gene>
    <name evidence="1" type="ORF">NDK43_25845</name>
</gene>
<protein>
    <recommendedName>
        <fullName evidence="3">LLM class flavin-dependent oxidoreductase</fullName>
    </recommendedName>
</protein>
<accession>A0ABT0WFP7</accession>
<name>A0ABT0WFP7_9BACI</name>
<evidence type="ECO:0008006" key="3">
    <source>
        <dbReference type="Google" id="ProtNLM"/>
    </source>
</evidence>